<reference evidence="2" key="1">
    <citation type="submission" date="2016-10" db="EMBL/GenBank/DDBJ databases">
        <authorList>
            <person name="Varghese N."/>
            <person name="Submissions S."/>
        </authorList>
    </citation>
    <scope>NUCLEOTIDE SEQUENCE [LARGE SCALE GENOMIC DNA]</scope>
    <source>
        <strain evidence="2">DSM 21580</strain>
    </source>
</reference>
<evidence type="ECO:0000313" key="1">
    <source>
        <dbReference type="EMBL" id="SEF51841.1"/>
    </source>
</evidence>
<name>A0A1H5SPS9_9FLAO</name>
<gene>
    <name evidence="1" type="ORF">SAMN05421847_0204</name>
</gene>
<dbReference type="AlphaFoldDB" id="A0A1H5SPS9"/>
<dbReference type="Proteomes" id="UP000236738">
    <property type="component" value="Unassembled WGS sequence"/>
</dbReference>
<dbReference type="EMBL" id="FNUS01000001">
    <property type="protein sequence ID" value="SEF51841.1"/>
    <property type="molecule type" value="Genomic_DNA"/>
</dbReference>
<sequence length="30" mass="3531">MIILILNSFLSTENLEKYKVMVISRLDIFS</sequence>
<proteinExistence type="predicted"/>
<accession>A0A1H5SPS9</accession>
<evidence type="ECO:0000313" key="2">
    <source>
        <dbReference type="Proteomes" id="UP000236738"/>
    </source>
</evidence>
<protein>
    <submittedName>
        <fullName evidence="1">Uncharacterized protein</fullName>
    </submittedName>
</protein>
<keyword evidence="2" id="KW-1185">Reference proteome</keyword>
<organism evidence="1 2">
    <name type="scientific">Halpernia humi</name>
    <dbReference type="NCBI Taxonomy" id="493375"/>
    <lineage>
        <taxon>Bacteria</taxon>
        <taxon>Pseudomonadati</taxon>
        <taxon>Bacteroidota</taxon>
        <taxon>Flavobacteriia</taxon>
        <taxon>Flavobacteriales</taxon>
        <taxon>Weeksellaceae</taxon>
        <taxon>Chryseobacterium group</taxon>
        <taxon>Halpernia</taxon>
    </lineage>
</organism>